<dbReference type="AlphaFoldDB" id="A0A6V7V806"/>
<evidence type="ECO:0000256" key="1">
    <source>
        <dbReference type="SAM" id="MobiDB-lite"/>
    </source>
</evidence>
<keyword evidence="2" id="KW-0732">Signal</keyword>
<dbReference type="OrthoDB" id="10603857at2759"/>
<feature type="chain" id="PRO_5028338117" evidence="2">
    <location>
        <begin position="26"/>
        <end position="143"/>
    </location>
</feature>
<feature type="signal peptide" evidence="2">
    <location>
        <begin position="1"/>
        <end position="25"/>
    </location>
</feature>
<reference evidence="3 4" key="1">
    <citation type="submission" date="2020-08" db="EMBL/GenBank/DDBJ databases">
        <authorList>
            <person name="Koutsovoulos G."/>
            <person name="Danchin GJ E."/>
        </authorList>
    </citation>
    <scope>NUCLEOTIDE SEQUENCE [LARGE SCALE GENOMIC DNA]</scope>
</reference>
<dbReference type="Proteomes" id="UP000580250">
    <property type="component" value="Unassembled WGS sequence"/>
</dbReference>
<organism evidence="3 4">
    <name type="scientific">Meloidogyne enterolobii</name>
    <name type="common">Root-knot nematode worm</name>
    <name type="synonym">Meloidogyne mayaguensis</name>
    <dbReference type="NCBI Taxonomy" id="390850"/>
    <lineage>
        <taxon>Eukaryota</taxon>
        <taxon>Metazoa</taxon>
        <taxon>Ecdysozoa</taxon>
        <taxon>Nematoda</taxon>
        <taxon>Chromadorea</taxon>
        <taxon>Rhabditida</taxon>
        <taxon>Tylenchina</taxon>
        <taxon>Tylenchomorpha</taxon>
        <taxon>Tylenchoidea</taxon>
        <taxon>Meloidogynidae</taxon>
        <taxon>Meloidogyninae</taxon>
        <taxon>Meloidogyne</taxon>
    </lineage>
</organism>
<sequence length="143" mass="15522">MLFCTFCFLFPFILIIINNFLYCMALPPPPELSRVQLDCHRIPSSFCCSNRIRSNCAQLCGSLPTSTASCLSSAFPSSSSSKLPTNFPSPPIPAIPSSVTSFGGSIDLPGVNLPNPDEKFFGVFGGNNKRPTTEGSFRNFEKN</sequence>
<name>A0A6V7V806_MELEN</name>
<comment type="caution">
    <text evidence="3">The sequence shown here is derived from an EMBL/GenBank/DDBJ whole genome shotgun (WGS) entry which is preliminary data.</text>
</comment>
<proteinExistence type="predicted"/>
<evidence type="ECO:0000313" key="3">
    <source>
        <dbReference type="EMBL" id="CAD2171103.1"/>
    </source>
</evidence>
<protein>
    <submittedName>
        <fullName evidence="3">Uncharacterized protein</fullName>
    </submittedName>
</protein>
<evidence type="ECO:0000256" key="2">
    <source>
        <dbReference type="SAM" id="SignalP"/>
    </source>
</evidence>
<feature type="region of interest" description="Disordered" evidence="1">
    <location>
        <begin position="122"/>
        <end position="143"/>
    </location>
</feature>
<dbReference type="EMBL" id="CAJEWN010000178">
    <property type="protein sequence ID" value="CAD2171103.1"/>
    <property type="molecule type" value="Genomic_DNA"/>
</dbReference>
<accession>A0A6V7V806</accession>
<gene>
    <name evidence="3" type="ORF">MENT_LOCUS22542</name>
</gene>
<evidence type="ECO:0000313" key="4">
    <source>
        <dbReference type="Proteomes" id="UP000580250"/>
    </source>
</evidence>